<dbReference type="EMBL" id="GIBP01008274">
    <property type="protein sequence ID" value="NDV37243.1"/>
    <property type="molecule type" value="Transcribed_RNA"/>
</dbReference>
<evidence type="ECO:0000256" key="1">
    <source>
        <dbReference type="ARBA" id="ARBA00004141"/>
    </source>
</evidence>
<name>A0A6B2LJN2_9EUKA</name>
<keyword evidence="3 6" id="KW-0812">Transmembrane</keyword>
<accession>A0A6B2LJN2</accession>
<feature type="transmembrane region" description="Helical" evidence="6">
    <location>
        <begin position="60"/>
        <end position="77"/>
    </location>
</feature>
<organism evidence="7">
    <name type="scientific">Arcella intermedia</name>
    <dbReference type="NCBI Taxonomy" id="1963864"/>
    <lineage>
        <taxon>Eukaryota</taxon>
        <taxon>Amoebozoa</taxon>
        <taxon>Tubulinea</taxon>
        <taxon>Elardia</taxon>
        <taxon>Arcellinida</taxon>
        <taxon>Sphaerothecina</taxon>
        <taxon>Arcellidae</taxon>
        <taxon>Arcella</taxon>
    </lineage>
</organism>
<evidence type="ECO:0000256" key="3">
    <source>
        <dbReference type="ARBA" id="ARBA00022692"/>
    </source>
</evidence>
<protein>
    <recommendedName>
        <fullName evidence="6">Golgi apparatus membrane protein TVP23 homolog</fullName>
    </recommendedName>
</protein>
<sequence length="193" mass="21906">MQEEGNAFFGNQTEVLEPLQVETPPTQPVTHYKTVIAHLIFKVAALVTFLLGDFVFEQNFVVAFIVTVIFVAVDFWITKNVSGRLLVGLRWWNEVKPDGQNEWIFESIENKTILHPIQTKIFWVSLFVFPAIWLIILISQILGIRYKWAILCGLACALSGANVTGYVKCAKDARKKARDMAKNFIFKAAVTQL</sequence>
<dbReference type="PANTHER" id="PTHR13019:SF7">
    <property type="entry name" value="GOLGI APPARATUS MEMBRANE PROTEIN TVP23"/>
    <property type="match status" value="1"/>
</dbReference>
<evidence type="ECO:0000256" key="2">
    <source>
        <dbReference type="ARBA" id="ARBA00005467"/>
    </source>
</evidence>
<comment type="subcellular location">
    <subcellularLocation>
        <location evidence="1 6">Membrane</location>
        <topology evidence="1 6">Multi-pass membrane protein</topology>
    </subcellularLocation>
</comment>
<reference evidence="7" key="1">
    <citation type="journal article" date="2020" name="J. Eukaryot. Microbiol.">
        <title>De novo Sequencing, Assembly and Annotation of the Transcriptome for the Free-Living Testate Amoeba Arcella intermedia.</title>
        <authorList>
            <person name="Ribeiro G.M."/>
            <person name="Porfirio-Sousa A.L."/>
            <person name="Maurer-Alcala X.X."/>
            <person name="Katz L.A."/>
            <person name="Lahr D.J.G."/>
        </authorList>
    </citation>
    <scope>NUCLEOTIDE SEQUENCE</scope>
</reference>
<dbReference type="GO" id="GO:0016192">
    <property type="term" value="P:vesicle-mediated transport"/>
    <property type="evidence" value="ECO:0007669"/>
    <property type="project" value="TreeGrafter"/>
</dbReference>
<evidence type="ECO:0000313" key="7">
    <source>
        <dbReference type="EMBL" id="NDV37243.1"/>
    </source>
</evidence>
<dbReference type="GO" id="GO:0000139">
    <property type="term" value="C:Golgi membrane"/>
    <property type="evidence" value="ECO:0007669"/>
    <property type="project" value="TreeGrafter"/>
</dbReference>
<proteinExistence type="inferred from homology"/>
<keyword evidence="5 6" id="KW-0472">Membrane</keyword>
<evidence type="ECO:0000256" key="5">
    <source>
        <dbReference type="ARBA" id="ARBA00023136"/>
    </source>
</evidence>
<feature type="transmembrane region" description="Helical" evidence="6">
    <location>
        <begin position="35"/>
        <end position="54"/>
    </location>
</feature>
<dbReference type="Pfam" id="PF05832">
    <property type="entry name" value="DUF846"/>
    <property type="match status" value="1"/>
</dbReference>
<dbReference type="InterPro" id="IPR008564">
    <property type="entry name" value="TVP23-like"/>
</dbReference>
<keyword evidence="4 6" id="KW-1133">Transmembrane helix</keyword>
<dbReference type="AlphaFoldDB" id="A0A6B2LJN2"/>
<dbReference type="PANTHER" id="PTHR13019">
    <property type="entry name" value="GOLGI APPARATUS MEMBRANE PROTEIN TVP23"/>
    <property type="match status" value="1"/>
</dbReference>
<comment type="similarity">
    <text evidence="2 6">Belongs to the TVP23 family.</text>
</comment>
<dbReference type="GO" id="GO:0009306">
    <property type="term" value="P:protein secretion"/>
    <property type="evidence" value="ECO:0007669"/>
    <property type="project" value="TreeGrafter"/>
</dbReference>
<feature type="transmembrane region" description="Helical" evidence="6">
    <location>
        <begin position="148"/>
        <end position="167"/>
    </location>
</feature>
<feature type="transmembrane region" description="Helical" evidence="6">
    <location>
        <begin position="121"/>
        <end position="142"/>
    </location>
</feature>
<evidence type="ECO:0000256" key="6">
    <source>
        <dbReference type="RuleBase" id="RU361206"/>
    </source>
</evidence>
<evidence type="ECO:0000256" key="4">
    <source>
        <dbReference type="ARBA" id="ARBA00022989"/>
    </source>
</evidence>